<accession>D8J6S5</accession>
<feature type="compositionally biased region" description="Basic and acidic residues" evidence="1">
    <location>
        <begin position="16"/>
        <end position="25"/>
    </location>
</feature>
<feature type="transmembrane region" description="Helical" evidence="2">
    <location>
        <begin position="36"/>
        <end position="57"/>
    </location>
</feature>
<feature type="region of interest" description="Disordered" evidence="1">
    <location>
        <begin position="1"/>
        <end position="26"/>
    </location>
</feature>
<feature type="transmembrane region" description="Helical" evidence="2">
    <location>
        <begin position="114"/>
        <end position="134"/>
    </location>
</feature>
<dbReference type="InterPro" id="IPR052712">
    <property type="entry name" value="Acid_resist_chaperone_HdeD"/>
</dbReference>
<keyword evidence="2" id="KW-0472">Membrane</keyword>
<keyword evidence="6" id="KW-1185">Reference proteome</keyword>
<sequence length="212" mass="21991">MPSSDQLKEGNTMETRTTERGEERVGNSASETWRTLMVVGGVLAILGMLAVVFPFVTGIGIELLLGGLLVVGGLIHAWHALSARGWAGFLGGVALGALYVIAGLVLLVNPVVGLATLTLLVGSFFVVDGVVELYMGLRVRPETNWVGLVVSGVLSLVLAWLILAGWPSTAVWAVGVLFGINLLTTGLAMAAVAMGGRRTERAAVGSGTARPE</sequence>
<dbReference type="PATRIC" id="fig|795797.18.peg.2500"/>
<gene>
    <name evidence="3" type="ordered locus">HacjB3_12485</name>
    <name evidence="4" type="ORF">C497_07679</name>
</gene>
<feature type="transmembrane region" description="Helical" evidence="2">
    <location>
        <begin position="146"/>
        <end position="166"/>
    </location>
</feature>
<feature type="transmembrane region" description="Helical" evidence="2">
    <location>
        <begin position="63"/>
        <end position="81"/>
    </location>
</feature>
<keyword evidence="2" id="KW-1133">Transmembrane helix</keyword>
<feature type="transmembrane region" description="Helical" evidence="2">
    <location>
        <begin position="88"/>
        <end position="108"/>
    </location>
</feature>
<name>D8J6S5_HALJB</name>
<dbReference type="eggNOG" id="arCOG10041">
    <property type="taxonomic scope" value="Archaea"/>
</dbReference>
<evidence type="ECO:0000313" key="3">
    <source>
        <dbReference type="EMBL" id="ADJ15878.1"/>
    </source>
</evidence>
<proteinExistence type="predicted"/>
<dbReference type="Pfam" id="PF03729">
    <property type="entry name" value="DUF308"/>
    <property type="match status" value="1"/>
</dbReference>
<protein>
    <recommendedName>
        <fullName evidence="7">HdeD family acid-resistance protein</fullName>
    </recommendedName>
</protein>
<dbReference type="Proteomes" id="UP000000390">
    <property type="component" value="Chromosome"/>
</dbReference>
<reference evidence="4 6" key="2">
    <citation type="journal article" date="2014" name="PLoS Genet.">
        <title>Phylogenetically driven sequencing of extremely halophilic archaea reveals strategies for static and dynamic osmo-response.</title>
        <authorList>
            <person name="Becker E.A."/>
            <person name="Seitzer P.M."/>
            <person name="Tritt A."/>
            <person name="Larsen D."/>
            <person name="Krusor M."/>
            <person name="Yao A.I."/>
            <person name="Wu D."/>
            <person name="Madern D."/>
            <person name="Eisen J.A."/>
            <person name="Darling A.E."/>
            <person name="Facciotti M.T."/>
        </authorList>
    </citation>
    <scope>NUCLEOTIDE SEQUENCE [LARGE SCALE GENOMIC DNA]</scope>
    <source>
        <strain evidence="4">B3</strain>
        <strain evidence="6">DSM 18796 / CECT 7217 / JCM 14584 / KCTC 4019 / B3</strain>
    </source>
</reference>
<dbReference type="PANTHER" id="PTHR34989:SF1">
    <property type="entry name" value="PROTEIN HDED"/>
    <property type="match status" value="1"/>
</dbReference>
<dbReference type="Proteomes" id="UP000011645">
    <property type="component" value="Unassembled WGS sequence"/>
</dbReference>
<evidence type="ECO:0000313" key="6">
    <source>
        <dbReference type="Proteomes" id="UP000011645"/>
    </source>
</evidence>
<dbReference type="AlphaFoldDB" id="D8J6S5"/>
<dbReference type="GO" id="GO:0005886">
    <property type="term" value="C:plasma membrane"/>
    <property type="evidence" value="ECO:0007669"/>
    <property type="project" value="TreeGrafter"/>
</dbReference>
<keyword evidence="2" id="KW-0812">Transmembrane</keyword>
<evidence type="ECO:0008006" key="7">
    <source>
        <dbReference type="Google" id="ProtNLM"/>
    </source>
</evidence>
<dbReference type="OrthoDB" id="163497at2157"/>
<feature type="transmembrane region" description="Helical" evidence="2">
    <location>
        <begin position="172"/>
        <end position="193"/>
    </location>
</feature>
<evidence type="ECO:0000313" key="4">
    <source>
        <dbReference type="EMBL" id="ELY37974.1"/>
    </source>
</evidence>
<evidence type="ECO:0000256" key="1">
    <source>
        <dbReference type="SAM" id="MobiDB-lite"/>
    </source>
</evidence>
<evidence type="ECO:0000256" key="2">
    <source>
        <dbReference type="SAM" id="Phobius"/>
    </source>
</evidence>
<dbReference type="PANTHER" id="PTHR34989">
    <property type="entry name" value="PROTEIN HDED"/>
    <property type="match status" value="1"/>
</dbReference>
<dbReference type="STRING" id="795797.HacjB3_12485"/>
<evidence type="ECO:0000313" key="5">
    <source>
        <dbReference type="Proteomes" id="UP000000390"/>
    </source>
</evidence>
<dbReference type="HOGENOM" id="CLU_091585_2_1_2"/>
<reference evidence="3 5" key="1">
    <citation type="journal article" date="2010" name="J. Bacteriol.">
        <title>Complete genome sequence of Halalkalicoccus jeotgali B3(T), an extremely halophilic archaeon.</title>
        <authorList>
            <person name="Roh S.W."/>
            <person name="Nam Y.D."/>
            <person name="Nam S.H."/>
            <person name="Choi S.H."/>
            <person name="Park H.S."/>
            <person name="Bae J.W."/>
        </authorList>
    </citation>
    <scope>NUCLEOTIDE SEQUENCE [LARGE SCALE GENOMIC DNA]</scope>
    <source>
        <strain evidence="3">B3</strain>
        <strain evidence="5">DSM 18796 / CECT 7217 / JCM 14584 / KCTC 4019 / B3</strain>
    </source>
</reference>
<dbReference type="KEGG" id="hje:HacjB3_12485"/>
<dbReference type="EMBL" id="CP002062">
    <property type="protein sequence ID" value="ADJ15878.1"/>
    <property type="molecule type" value="Genomic_DNA"/>
</dbReference>
<dbReference type="InterPro" id="IPR005325">
    <property type="entry name" value="DUF308_memb"/>
</dbReference>
<dbReference type="EMBL" id="AOHV01000024">
    <property type="protein sequence ID" value="ELY37974.1"/>
    <property type="molecule type" value="Genomic_DNA"/>
</dbReference>
<organism evidence="3 5">
    <name type="scientific">Halalkalicoccus jeotgali (strain DSM 18796 / CECT 7217 / JCM 14584 / KCTC 4019 / B3)</name>
    <dbReference type="NCBI Taxonomy" id="795797"/>
    <lineage>
        <taxon>Archaea</taxon>
        <taxon>Methanobacteriati</taxon>
        <taxon>Methanobacteriota</taxon>
        <taxon>Stenosarchaea group</taxon>
        <taxon>Halobacteria</taxon>
        <taxon>Halobacteriales</taxon>
        <taxon>Halococcaceae</taxon>
        <taxon>Halalkalicoccus</taxon>
    </lineage>
</organism>